<dbReference type="eggNOG" id="COG1136">
    <property type="taxonomic scope" value="Bacteria"/>
</dbReference>
<evidence type="ECO:0000259" key="5">
    <source>
        <dbReference type="PROSITE" id="PS50893"/>
    </source>
</evidence>
<keyword evidence="6" id="KW-0378">Hydrolase</keyword>
<dbReference type="GO" id="GO:0098796">
    <property type="term" value="C:membrane protein complex"/>
    <property type="evidence" value="ECO:0007669"/>
    <property type="project" value="UniProtKB-ARBA"/>
</dbReference>
<dbReference type="EC" id="3.6.3.31" evidence="6"/>
<keyword evidence="2" id="KW-0547">Nucleotide-binding</keyword>
<dbReference type="GO" id="GO:0022857">
    <property type="term" value="F:transmembrane transporter activity"/>
    <property type="evidence" value="ECO:0007669"/>
    <property type="project" value="UniProtKB-ARBA"/>
</dbReference>
<protein>
    <submittedName>
        <fullName evidence="6">ABC transporter ATP-binding protein</fullName>
        <ecNumber evidence="6">3.6.3.31</ecNumber>
    </submittedName>
</protein>
<dbReference type="AlphaFoldDB" id="A0A086ZZ79"/>
<comment type="caution">
    <text evidence="6">The sequence shown here is derived from an EMBL/GenBank/DDBJ whole genome shotgun (WGS) entry which is preliminary data.</text>
</comment>
<evidence type="ECO:0000313" key="6">
    <source>
        <dbReference type="EMBL" id="KFI51829.1"/>
    </source>
</evidence>
<dbReference type="Proteomes" id="UP000029108">
    <property type="component" value="Unassembled WGS sequence"/>
</dbReference>
<feature type="region of interest" description="Disordered" evidence="4">
    <location>
        <begin position="1"/>
        <end position="25"/>
    </location>
</feature>
<gene>
    <name evidence="6" type="ORF">BBIA_0747</name>
</gene>
<evidence type="ECO:0000256" key="4">
    <source>
        <dbReference type="SAM" id="MobiDB-lite"/>
    </source>
</evidence>
<evidence type="ECO:0000313" key="7">
    <source>
        <dbReference type="Proteomes" id="UP000029108"/>
    </source>
</evidence>
<name>A0A086ZZ79_9BIFI</name>
<keyword evidence="1" id="KW-0813">Transport</keyword>
<dbReference type="Pfam" id="PF00005">
    <property type="entry name" value="ABC_tran"/>
    <property type="match status" value="1"/>
</dbReference>
<dbReference type="PROSITE" id="PS50893">
    <property type="entry name" value="ABC_TRANSPORTER_2"/>
    <property type="match status" value="1"/>
</dbReference>
<dbReference type="FunFam" id="3.40.50.300:FF:000032">
    <property type="entry name" value="Export ABC transporter ATP-binding protein"/>
    <property type="match status" value="1"/>
</dbReference>
<dbReference type="CDD" id="cd03255">
    <property type="entry name" value="ABC_MJ0796_LolCDE_FtsE"/>
    <property type="match status" value="1"/>
</dbReference>
<accession>A0A086ZZ79</accession>
<dbReference type="GO" id="GO:0005886">
    <property type="term" value="C:plasma membrane"/>
    <property type="evidence" value="ECO:0007669"/>
    <property type="project" value="TreeGrafter"/>
</dbReference>
<proteinExistence type="predicted"/>
<dbReference type="PROSITE" id="PS00211">
    <property type="entry name" value="ABC_TRANSPORTER_1"/>
    <property type="match status" value="1"/>
</dbReference>
<reference evidence="6 7" key="1">
    <citation type="submission" date="2014-03" db="EMBL/GenBank/DDBJ databases">
        <title>Genomics of Bifidobacteria.</title>
        <authorList>
            <person name="Ventura M."/>
            <person name="Milani C."/>
            <person name="Lugli G.A."/>
        </authorList>
    </citation>
    <scope>NUCLEOTIDE SEQUENCE [LARGE SCALE GENOMIC DNA]</scope>
    <source>
        <strain evidence="6 7">DSM 23969</strain>
    </source>
</reference>
<dbReference type="InterPro" id="IPR017871">
    <property type="entry name" value="ABC_transporter-like_CS"/>
</dbReference>
<dbReference type="PANTHER" id="PTHR24220">
    <property type="entry name" value="IMPORT ATP-BINDING PROTEIN"/>
    <property type="match status" value="1"/>
</dbReference>
<dbReference type="SUPFAM" id="SSF52540">
    <property type="entry name" value="P-loop containing nucleoside triphosphate hydrolases"/>
    <property type="match status" value="1"/>
</dbReference>
<feature type="region of interest" description="Disordered" evidence="4">
    <location>
        <begin position="262"/>
        <end position="297"/>
    </location>
</feature>
<evidence type="ECO:0000256" key="2">
    <source>
        <dbReference type="ARBA" id="ARBA00022741"/>
    </source>
</evidence>
<feature type="compositionally biased region" description="Polar residues" evidence="4">
    <location>
        <begin position="263"/>
        <end position="274"/>
    </location>
</feature>
<dbReference type="InterPro" id="IPR015854">
    <property type="entry name" value="ABC_transpr_LolD-like"/>
</dbReference>
<dbReference type="InterPro" id="IPR003593">
    <property type="entry name" value="AAA+_ATPase"/>
</dbReference>
<dbReference type="EMBL" id="JGYN01000008">
    <property type="protein sequence ID" value="KFI51829.1"/>
    <property type="molecule type" value="Genomic_DNA"/>
</dbReference>
<dbReference type="STRING" id="1437608.GCA_000771645_00157"/>
<dbReference type="Gene3D" id="3.40.50.300">
    <property type="entry name" value="P-loop containing nucleotide triphosphate hydrolases"/>
    <property type="match status" value="1"/>
</dbReference>
<dbReference type="InterPro" id="IPR017911">
    <property type="entry name" value="MacB-like_ATP-bd"/>
</dbReference>
<feature type="compositionally biased region" description="Basic and acidic residues" evidence="4">
    <location>
        <begin position="283"/>
        <end position="297"/>
    </location>
</feature>
<dbReference type="InterPro" id="IPR003439">
    <property type="entry name" value="ABC_transporter-like_ATP-bd"/>
</dbReference>
<dbReference type="PANTHER" id="PTHR24220:SF659">
    <property type="entry name" value="TRANSPORTER, PUTATIVE-RELATED"/>
    <property type="match status" value="1"/>
</dbReference>
<dbReference type="SMART" id="SM00382">
    <property type="entry name" value="AAA"/>
    <property type="match status" value="1"/>
</dbReference>
<dbReference type="GO" id="GO:0005524">
    <property type="term" value="F:ATP binding"/>
    <property type="evidence" value="ECO:0007669"/>
    <property type="project" value="UniProtKB-KW"/>
</dbReference>
<sequence>MSPLGQPMVGGSPWQGESEQTGDGFLSLRGVNVSDPADALLTLENVTKAFAGKDGTMTQILHPTTLTIGRDERIAIVGPSGSGKSTLLSLLGTLDMPTSGIVRYDGDDVTAMSEHRRSDLRAARIGFVFQQFHLIASVSALENVMIGLQYTALPRAERRDRAATALEQVGLGHRLRHRPSQLSGGEQQRVAIARALVKQPDIIFADEPTGALDTDTGHTILNLLFDAADSGASLVVVTHDPNVAARFPRRLHIRDGMVREMTGETTTESPQSDGIGQLPLTEDAERTATTREEDNHA</sequence>
<dbReference type="InterPro" id="IPR027417">
    <property type="entry name" value="P-loop_NTPase"/>
</dbReference>
<keyword evidence="7" id="KW-1185">Reference proteome</keyword>
<evidence type="ECO:0000256" key="3">
    <source>
        <dbReference type="ARBA" id="ARBA00022840"/>
    </source>
</evidence>
<dbReference type="GO" id="GO:0016887">
    <property type="term" value="F:ATP hydrolysis activity"/>
    <property type="evidence" value="ECO:0007669"/>
    <property type="project" value="InterPro"/>
</dbReference>
<feature type="domain" description="ABC transporter" evidence="5">
    <location>
        <begin position="41"/>
        <end position="280"/>
    </location>
</feature>
<organism evidence="6 7">
    <name type="scientific">Bifidobacterium biavatii DSM 23969</name>
    <dbReference type="NCBI Taxonomy" id="1437608"/>
    <lineage>
        <taxon>Bacteria</taxon>
        <taxon>Bacillati</taxon>
        <taxon>Actinomycetota</taxon>
        <taxon>Actinomycetes</taxon>
        <taxon>Bifidobacteriales</taxon>
        <taxon>Bifidobacteriaceae</taxon>
        <taxon>Bifidobacterium</taxon>
    </lineage>
</organism>
<keyword evidence="3 6" id="KW-0067">ATP-binding</keyword>
<evidence type="ECO:0000256" key="1">
    <source>
        <dbReference type="ARBA" id="ARBA00022448"/>
    </source>
</evidence>